<accession>B7JPD4</accession>
<dbReference type="KEGG" id="bcu:BCAH820_0601"/>
<dbReference type="EMBL" id="CP001283">
    <property type="protein sequence ID" value="ACK92074.1"/>
    <property type="molecule type" value="Genomic_DNA"/>
</dbReference>
<dbReference type="HOGENOM" id="CLU_102460_0_0_9"/>
<sequence length="223" mass="25805">MAKYYGYCYNEEGKFTTMVPIEEKPIYEKQTFYREELKEIVTEEKLCELHQSIEDGTYVPAQEDGDFPISKYDCTDCVMEHVEYETVKVPYEEDVIVGYEPDIPANCTLEVCPDLIYDPVCKDGKWVKTVEPKPEEPKPEEPSELEKIKQQLADIQKELEDIKNQKPPTLDETEAPIAFAAPIQDTPDYEHEINKIKQVIPNLGEQIVDLHSRIADLENKEQV</sequence>
<proteinExistence type="predicted"/>
<name>B7JPD4_BACC0</name>
<dbReference type="Proteomes" id="UP000001363">
    <property type="component" value="Chromosome"/>
</dbReference>
<protein>
    <submittedName>
        <fullName evidence="1">Uncharacterized protein</fullName>
    </submittedName>
</protein>
<dbReference type="AlphaFoldDB" id="B7JPD4"/>
<evidence type="ECO:0000313" key="1">
    <source>
        <dbReference type="EMBL" id="ACK92074.1"/>
    </source>
</evidence>
<reference evidence="1 2" key="1">
    <citation type="submission" date="2008-10" db="EMBL/GenBank/DDBJ databases">
        <title>Genome sequence of Bacillus cereus AH820.</title>
        <authorList>
            <person name="Dodson R.J."/>
            <person name="Durkin A.S."/>
            <person name="Rosovitz M.J."/>
            <person name="Rasko D.A."/>
            <person name="Hoffmaster A."/>
            <person name="Ravel J."/>
            <person name="Sutton G."/>
        </authorList>
    </citation>
    <scope>NUCLEOTIDE SEQUENCE [LARGE SCALE GENOMIC DNA]</scope>
    <source>
        <strain evidence="1 2">AH820</strain>
    </source>
</reference>
<dbReference type="RefSeq" id="WP_001152011.1">
    <property type="nucleotide sequence ID" value="NC_011773.1"/>
</dbReference>
<gene>
    <name evidence="1" type="ordered locus">BCAH820_0601</name>
</gene>
<organism evidence="1 2">
    <name type="scientific">Bacillus cereus (strain AH820)</name>
    <dbReference type="NCBI Taxonomy" id="405535"/>
    <lineage>
        <taxon>Bacteria</taxon>
        <taxon>Bacillati</taxon>
        <taxon>Bacillota</taxon>
        <taxon>Bacilli</taxon>
        <taxon>Bacillales</taxon>
        <taxon>Bacillaceae</taxon>
        <taxon>Bacillus</taxon>
        <taxon>Bacillus cereus group</taxon>
    </lineage>
</organism>
<evidence type="ECO:0000313" key="2">
    <source>
        <dbReference type="Proteomes" id="UP000001363"/>
    </source>
</evidence>